<dbReference type="Pfam" id="PF00067">
    <property type="entry name" value="p450"/>
    <property type="match status" value="1"/>
</dbReference>
<sequence length="447" mass="49623">MSTARAPRAPGWLPLLGHTIPLLSQRTKFTSSLHRYGDIVEVHIGSQPGYVLTDKALVHEVLVADAGNYERGRVFDKLRPFMGNGLVTSTGRQHRRQRRLMQPAFHRREIAGYVTSMSKAATEMVDSWRAGEARPIDDDMHVVAGTVVAKALFSESLDTPALREFLRCNRILVAHSTVRAMSPAVIGALPLPVNRRFDRAVEHVRRAVREVVTERRAHPDEHSDLLSMLLAARDEDTAEGMTDDEVHDEMITLFVAGVETASRALAWAFHEIGRRPDVESRLLAEVDEVLEGGPAGIEDVPRLTYTRQVVNEVLRFYGPWLLMRRPTTDVELGGVRLAAGTELIVSPHALHHDPRSFPDPDRFDPDRWLPERAAEVPRHAYIPFAAGVHQCIGSAFALAEITVVIATVLSRVRLEPVPGKPVRELVTNVPVPSQLPMTVVPRTPGEA</sequence>
<evidence type="ECO:0000256" key="4">
    <source>
        <dbReference type="ARBA" id="ARBA00023002"/>
    </source>
</evidence>
<evidence type="ECO:0000256" key="7">
    <source>
        <dbReference type="PIRSR" id="PIRSR602401-1"/>
    </source>
</evidence>
<keyword evidence="6" id="KW-0503">Monooxygenase</keyword>
<dbReference type="PANTHER" id="PTHR24291:SF50">
    <property type="entry name" value="BIFUNCTIONAL ALBAFLAVENONE MONOOXYGENASE_TERPENE SYNTHASE"/>
    <property type="match status" value="1"/>
</dbReference>
<evidence type="ECO:0000256" key="6">
    <source>
        <dbReference type="ARBA" id="ARBA00023033"/>
    </source>
</evidence>
<comment type="caution">
    <text evidence="8">The sequence shown here is derived from an EMBL/GenBank/DDBJ whole genome shotgun (WGS) entry which is preliminary data.</text>
</comment>
<evidence type="ECO:0000256" key="2">
    <source>
        <dbReference type="ARBA" id="ARBA00022617"/>
    </source>
</evidence>
<dbReference type="InterPro" id="IPR036396">
    <property type="entry name" value="Cyt_P450_sf"/>
</dbReference>
<dbReference type="GO" id="GO:0004497">
    <property type="term" value="F:monooxygenase activity"/>
    <property type="evidence" value="ECO:0007669"/>
    <property type="project" value="UniProtKB-KW"/>
</dbReference>
<organism evidence="8 9">
    <name type="scientific">Saccharothrix texasensis</name>
    <dbReference type="NCBI Taxonomy" id="103734"/>
    <lineage>
        <taxon>Bacteria</taxon>
        <taxon>Bacillati</taxon>
        <taxon>Actinomycetota</taxon>
        <taxon>Actinomycetes</taxon>
        <taxon>Pseudonocardiales</taxon>
        <taxon>Pseudonocardiaceae</taxon>
        <taxon>Saccharothrix</taxon>
    </lineage>
</organism>
<gene>
    <name evidence="8" type="ORF">EDD40_1104</name>
</gene>
<dbReference type="EMBL" id="RJKM01000001">
    <property type="protein sequence ID" value="ROP35849.1"/>
    <property type="molecule type" value="Genomic_DNA"/>
</dbReference>
<proteinExistence type="inferred from homology"/>
<dbReference type="AlphaFoldDB" id="A0A3N1H050"/>
<dbReference type="RefSeq" id="WP_123741918.1">
    <property type="nucleotide sequence ID" value="NZ_RJKM01000001.1"/>
</dbReference>
<protein>
    <submittedName>
        <fullName evidence="8">Cytochrome P450</fullName>
    </submittedName>
</protein>
<evidence type="ECO:0000313" key="9">
    <source>
        <dbReference type="Proteomes" id="UP000268727"/>
    </source>
</evidence>
<comment type="cofactor">
    <cofactor evidence="7">
        <name>heme</name>
        <dbReference type="ChEBI" id="CHEBI:30413"/>
    </cofactor>
</comment>
<dbReference type="CDD" id="cd11049">
    <property type="entry name" value="CYP170A1-like"/>
    <property type="match status" value="1"/>
</dbReference>
<evidence type="ECO:0000256" key="3">
    <source>
        <dbReference type="ARBA" id="ARBA00022723"/>
    </source>
</evidence>
<dbReference type="Gene3D" id="1.10.630.10">
    <property type="entry name" value="Cytochrome P450"/>
    <property type="match status" value="1"/>
</dbReference>
<dbReference type="InterPro" id="IPR001128">
    <property type="entry name" value="Cyt_P450"/>
</dbReference>
<dbReference type="PANTHER" id="PTHR24291">
    <property type="entry name" value="CYTOCHROME P450 FAMILY 4"/>
    <property type="match status" value="1"/>
</dbReference>
<reference evidence="8 9" key="1">
    <citation type="submission" date="2018-11" db="EMBL/GenBank/DDBJ databases">
        <title>Sequencing the genomes of 1000 actinobacteria strains.</title>
        <authorList>
            <person name="Klenk H.-P."/>
        </authorList>
    </citation>
    <scope>NUCLEOTIDE SEQUENCE [LARGE SCALE GENOMIC DNA]</scope>
    <source>
        <strain evidence="8 9">DSM 44231</strain>
    </source>
</reference>
<keyword evidence="5 7" id="KW-0408">Iron</keyword>
<keyword evidence="4" id="KW-0560">Oxidoreductase</keyword>
<dbReference type="InterPro" id="IPR002401">
    <property type="entry name" value="Cyt_P450_E_grp-I"/>
</dbReference>
<keyword evidence="3 7" id="KW-0479">Metal-binding</keyword>
<dbReference type="GO" id="GO:0005506">
    <property type="term" value="F:iron ion binding"/>
    <property type="evidence" value="ECO:0007669"/>
    <property type="project" value="InterPro"/>
</dbReference>
<evidence type="ECO:0000256" key="5">
    <source>
        <dbReference type="ARBA" id="ARBA00023004"/>
    </source>
</evidence>
<dbReference type="PRINTS" id="PR00385">
    <property type="entry name" value="P450"/>
</dbReference>
<comment type="similarity">
    <text evidence="1">Belongs to the cytochrome P450 family.</text>
</comment>
<dbReference type="GO" id="GO:0016705">
    <property type="term" value="F:oxidoreductase activity, acting on paired donors, with incorporation or reduction of molecular oxygen"/>
    <property type="evidence" value="ECO:0007669"/>
    <property type="project" value="InterPro"/>
</dbReference>
<dbReference type="OrthoDB" id="5290182at2"/>
<keyword evidence="2 7" id="KW-0349">Heme</keyword>
<dbReference type="SUPFAM" id="SSF48264">
    <property type="entry name" value="Cytochrome P450"/>
    <property type="match status" value="1"/>
</dbReference>
<evidence type="ECO:0000256" key="1">
    <source>
        <dbReference type="ARBA" id="ARBA00010617"/>
    </source>
</evidence>
<accession>A0A3N1H050</accession>
<name>A0A3N1H050_9PSEU</name>
<dbReference type="PRINTS" id="PR00463">
    <property type="entry name" value="EP450I"/>
</dbReference>
<dbReference type="Proteomes" id="UP000268727">
    <property type="component" value="Unassembled WGS sequence"/>
</dbReference>
<dbReference type="InterPro" id="IPR050196">
    <property type="entry name" value="Cytochrome_P450_Monoox"/>
</dbReference>
<keyword evidence="9" id="KW-1185">Reference proteome</keyword>
<feature type="binding site" description="axial binding residue" evidence="7">
    <location>
        <position position="391"/>
    </location>
    <ligand>
        <name>heme</name>
        <dbReference type="ChEBI" id="CHEBI:30413"/>
    </ligand>
    <ligandPart>
        <name>Fe</name>
        <dbReference type="ChEBI" id="CHEBI:18248"/>
    </ligandPart>
</feature>
<evidence type="ECO:0000313" key="8">
    <source>
        <dbReference type="EMBL" id="ROP35849.1"/>
    </source>
</evidence>
<dbReference type="GO" id="GO:0020037">
    <property type="term" value="F:heme binding"/>
    <property type="evidence" value="ECO:0007669"/>
    <property type="project" value="InterPro"/>
</dbReference>